<dbReference type="RefSeq" id="WP_345559948.1">
    <property type="nucleotide sequence ID" value="NZ_BAABDQ010000003.1"/>
</dbReference>
<protein>
    <recommendedName>
        <fullName evidence="3">Lsr2 DNA-binding domain-containing protein</fullName>
    </recommendedName>
</protein>
<name>A0ABP6VPE4_9ACTN</name>
<evidence type="ECO:0000313" key="4">
    <source>
        <dbReference type="EMBL" id="GAA3536943.1"/>
    </source>
</evidence>
<keyword evidence="5" id="KW-1185">Reference proteome</keyword>
<sequence length="126" mass="14058">MATKVIRICDWHKDEVEATHHNEWVNSLGQHRSNDLCDEDQETFLKAWEVVEQGSTLFTNPPSTPAPAPTSPNKATRTRASAKPPGDITLARAWAKKQGMDVPDRGGISWQVEEAWREAGRPNVLS</sequence>
<dbReference type="Gene3D" id="4.10.320.10">
    <property type="entry name" value="E3-binding domain"/>
    <property type="match status" value="1"/>
</dbReference>
<proteinExistence type="predicted"/>
<organism evidence="4 5">
    <name type="scientific">Nonomuraea rosea</name>
    <dbReference type="NCBI Taxonomy" id="638574"/>
    <lineage>
        <taxon>Bacteria</taxon>
        <taxon>Bacillati</taxon>
        <taxon>Actinomycetota</taxon>
        <taxon>Actinomycetes</taxon>
        <taxon>Streptosporangiales</taxon>
        <taxon>Streptosporangiaceae</taxon>
        <taxon>Nonomuraea</taxon>
    </lineage>
</organism>
<dbReference type="EMBL" id="BAABDQ010000003">
    <property type="protein sequence ID" value="GAA3536943.1"/>
    <property type="molecule type" value="Genomic_DNA"/>
</dbReference>
<gene>
    <name evidence="4" type="ORF">GCM10022419_015950</name>
</gene>
<dbReference type="Pfam" id="PF23359">
    <property type="entry name" value="Lsr2_DNA-bd"/>
    <property type="match status" value="1"/>
</dbReference>
<comment type="caution">
    <text evidence="4">The sequence shown here is derived from an EMBL/GenBank/DDBJ whole genome shotgun (WGS) entry which is preliminary data.</text>
</comment>
<dbReference type="InterPro" id="IPR036625">
    <property type="entry name" value="E3-bd_dom_sf"/>
</dbReference>
<keyword evidence="1" id="KW-0238">DNA-binding</keyword>
<dbReference type="InterPro" id="IPR055370">
    <property type="entry name" value="Lsr2_DNA-bd"/>
</dbReference>
<feature type="region of interest" description="Disordered" evidence="2">
    <location>
        <begin position="56"/>
        <end position="86"/>
    </location>
</feature>
<evidence type="ECO:0000256" key="2">
    <source>
        <dbReference type="SAM" id="MobiDB-lite"/>
    </source>
</evidence>
<reference evidence="5" key="1">
    <citation type="journal article" date="2019" name="Int. J. Syst. Evol. Microbiol.">
        <title>The Global Catalogue of Microorganisms (GCM) 10K type strain sequencing project: providing services to taxonomists for standard genome sequencing and annotation.</title>
        <authorList>
            <consortium name="The Broad Institute Genomics Platform"/>
            <consortium name="The Broad Institute Genome Sequencing Center for Infectious Disease"/>
            <person name="Wu L."/>
            <person name="Ma J."/>
        </authorList>
    </citation>
    <scope>NUCLEOTIDE SEQUENCE [LARGE SCALE GENOMIC DNA]</scope>
    <source>
        <strain evidence="5">JCM 17326</strain>
    </source>
</reference>
<evidence type="ECO:0000256" key="1">
    <source>
        <dbReference type="ARBA" id="ARBA00023125"/>
    </source>
</evidence>
<accession>A0ABP6VPE4</accession>
<evidence type="ECO:0000313" key="5">
    <source>
        <dbReference type="Proteomes" id="UP001500630"/>
    </source>
</evidence>
<feature type="domain" description="Lsr2 DNA-binding" evidence="3">
    <location>
        <begin position="92"/>
        <end position="119"/>
    </location>
</feature>
<evidence type="ECO:0000259" key="3">
    <source>
        <dbReference type="Pfam" id="PF23359"/>
    </source>
</evidence>
<dbReference type="Proteomes" id="UP001500630">
    <property type="component" value="Unassembled WGS sequence"/>
</dbReference>